<proteinExistence type="predicted"/>
<keyword evidence="5" id="KW-1185">Reference proteome</keyword>
<evidence type="ECO:0000256" key="1">
    <source>
        <dbReference type="SAM" id="MobiDB-lite"/>
    </source>
</evidence>
<evidence type="ECO:0000259" key="2">
    <source>
        <dbReference type="Pfam" id="PF00326"/>
    </source>
</evidence>
<dbReference type="GO" id="GO:0008239">
    <property type="term" value="F:dipeptidyl-peptidase activity"/>
    <property type="evidence" value="ECO:0007669"/>
    <property type="project" value="TreeGrafter"/>
</dbReference>
<dbReference type="SUPFAM" id="SSF82171">
    <property type="entry name" value="DPP6 N-terminal domain-like"/>
    <property type="match status" value="1"/>
</dbReference>
<sequence length="807" mass="88484">MASGRRTGCPPAHNPRPSVFSALDAAGQAADAFDIASPLAMMAPMRSKLAWLALLPVLTPACSPPAVTPAPRDAASPPTSKEAPRAPSDRPAILGPEASAITFDRLAKFSEPGWHVPRGVAYSPDGKLLTYLASEAKDDQMALFAFDLQTKSSKVLLRASDLVKEEKPLSREEELRRERQRKKIVGVTQYGWARRAPVMLVPHGGDVFVRAESGAITRLTETPSPEIDPQICEGGEKVGFVRDGELFIIDVATRRETQLTKGAPAGVTRGLSDYVAQEEFDEPSGFWLSPDCTRLAYLEVDERQVGLHPIVGFRGGQPDLMQQRYPEAGGRNPQVRAGILDLKTRRTSWLTWPKGKEAEERYLVRFTWSPDSKSLWFQSLDREQKHLALLRADAATGATSEVLGQSSKTWIDPGELRFLERSPRFLWTTAVDGHDHLSLHEVGTGARVAQLTSGSWDVNAIKGVDEEKGQVLFTGSRDTPLENHLYVVPLAGGEPKRLTTEHSDHAVAVSRNGSGWTDMHSAVDRPPQVEIRAADGSLLGALPTPEDPEIKALRIRAPELITVRGPSGDTLHGALLKPRAVEDGKRYPVIVMVYGGPGVQTIRNGWYPRLLWQHLADRGFGVFALDNRGSSGRGPAFASTLYGRLGEVELADQLAGVGYLRSLSWVNPDRIGVYGHSYGGYMSILSMLKAPDHFRVGVAGAPVTDWRLYDTGYTERFMGLPAKNADGYKASSLIPLAPNLQGKLLLVHALMDENVHFQNSAELIDALVAADRTFDLLVLPGERHGYRTPASKRYVNRRVVDYFIEHL</sequence>
<dbReference type="Pfam" id="PF00326">
    <property type="entry name" value="Peptidase_S9"/>
    <property type="match status" value="1"/>
</dbReference>
<accession>A0A0K1EN96</accession>
<dbReference type="KEGG" id="ccro:CMC5_063200"/>
<dbReference type="PANTHER" id="PTHR11731">
    <property type="entry name" value="PROTEASE FAMILY S9B,C DIPEPTIDYL-PEPTIDASE IV-RELATED"/>
    <property type="match status" value="1"/>
</dbReference>
<dbReference type="EMBL" id="CP012159">
    <property type="protein sequence ID" value="AKT42097.1"/>
    <property type="molecule type" value="Genomic_DNA"/>
</dbReference>
<dbReference type="Gene3D" id="3.40.50.1820">
    <property type="entry name" value="alpha/beta hydrolase"/>
    <property type="match status" value="1"/>
</dbReference>
<feature type="domain" description="Peptidase S9 prolyl oligopeptidase catalytic" evidence="2">
    <location>
        <begin position="613"/>
        <end position="807"/>
    </location>
</feature>
<reference evidence="4 5" key="1">
    <citation type="submission" date="2015-07" db="EMBL/GenBank/DDBJ databases">
        <title>Genome analysis of myxobacterium Chondromyces crocatus Cm c5 reveals a high potential for natural compound synthesis and the genetic basis for the loss of fruiting body formation.</title>
        <authorList>
            <person name="Zaburannyi N."/>
            <person name="Bunk B."/>
            <person name="Maier J."/>
            <person name="Overmann J."/>
            <person name="Mueller R."/>
        </authorList>
    </citation>
    <scope>NUCLEOTIDE SEQUENCE [LARGE SCALE GENOMIC DNA]</scope>
    <source>
        <strain evidence="4 5">Cm c5</strain>
    </source>
</reference>
<evidence type="ECO:0000259" key="3">
    <source>
        <dbReference type="Pfam" id="PF00930"/>
    </source>
</evidence>
<evidence type="ECO:0000313" key="4">
    <source>
        <dbReference type="EMBL" id="AKT42097.1"/>
    </source>
</evidence>
<organism evidence="4 5">
    <name type="scientific">Chondromyces crocatus</name>
    <dbReference type="NCBI Taxonomy" id="52"/>
    <lineage>
        <taxon>Bacteria</taxon>
        <taxon>Pseudomonadati</taxon>
        <taxon>Myxococcota</taxon>
        <taxon>Polyangia</taxon>
        <taxon>Polyangiales</taxon>
        <taxon>Polyangiaceae</taxon>
        <taxon>Chondromyces</taxon>
    </lineage>
</organism>
<evidence type="ECO:0000313" key="5">
    <source>
        <dbReference type="Proteomes" id="UP000067626"/>
    </source>
</evidence>
<gene>
    <name evidence="4" type="ORF">CMC5_063200</name>
</gene>
<dbReference type="PANTHER" id="PTHR11731:SF193">
    <property type="entry name" value="DIPEPTIDYL PEPTIDASE 9"/>
    <property type="match status" value="1"/>
</dbReference>
<feature type="region of interest" description="Disordered" evidence="1">
    <location>
        <begin position="65"/>
        <end position="93"/>
    </location>
</feature>
<dbReference type="Pfam" id="PF00930">
    <property type="entry name" value="DPPIV_N"/>
    <property type="match status" value="1"/>
</dbReference>
<dbReference type="SUPFAM" id="SSF53474">
    <property type="entry name" value="alpha/beta-Hydrolases"/>
    <property type="match status" value="1"/>
</dbReference>
<name>A0A0K1EN96_CHOCO</name>
<dbReference type="GO" id="GO:0008236">
    <property type="term" value="F:serine-type peptidase activity"/>
    <property type="evidence" value="ECO:0007669"/>
    <property type="project" value="InterPro"/>
</dbReference>
<dbReference type="InterPro" id="IPR029058">
    <property type="entry name" value="AB_hydrolase_fold"/>
</dbReference>
<protein>
    <submittedName>
        <fullName evidence="4">Peptidase S9</fullName>
    </submittedName>
</protein>
<dbReference type="Proteomes" id="UP000067626">
    <property type="component" value="Chromosome"/>
</dbReference>
<dbReference type="InterPro" id="IPR001375">
    <property type="entry name" value="Peptidase_S9_cat"/>
</dbReference>
<dbReference type="STRING" id="52.CMC5_063200"/>
<dbReference type="InterPro" id="IPR050278">
    <property type="entry name" value="Serine_Prot_S9B/DPPIV"/>
</dbReference>
<dbReference type="AlphaFoldDB" id="A0A0K1EN96"/>
<dbReference type="PATRIC" id="fig|52.7.peg.6948"/>
<dbReference type="InterPro" id="IPR002469">
    <property type="entry name" value="Peptidase_S9B_N"/>
</dbReference>
<dbReference type="Gene3D" id="2.140.10.30">
    <property type="entry name" value="Dipeptidylpeptidase IV, N-terminal domain"/>
    <property type="match status" value="1"/>
</dbReference>
<dbReference type="GO" id="GO:0006508">
    <property type="term" value="P:proteolysis"/>
    <property type="evidence" value="ECO:0007669"/>
    <property type="project" value="InterPro"/>
</dbReference>
<feature type="domain" description="Dipeptidylpeptidase IV N-terminal" evidence="3">
    <location>
        <begin position="210"/>
        <end position="527"/>
    </location>
</feature>